<proteinExistence type="predicted"/>
<dbReference type="EMBL" id="JACGCI010000068">
    <property type="protein sequence ID" value="KAF6748803.1"/>
    <property type="molecule type" value="Genomic_DNA"/>
</dbReference>
<name>A0A8H6LYI6_9AGAR</name>
<evidence type="ECO:0000313" key="3">
    <source>
        <dbReference type="EMBL" id="KAF6748803.1"/>
    </source>
</evidence>
<feature type="compositionally biased region" description="Basic and acidic residues" evidence="1">
    <location>
        <begin position="70"/>
        <end position="82"/>
    </location>
</feature>
<dbReference type="AlphaFoldDB" id="A0A8H6LYI6"/>
<evidence type="ECO:0000256" key="1">
    <source>
        <dbReference type="SAM" id="MobiDB-lite"/>
    </source>
</evidence>
<keyword evidence="2" id="KW-0732">Signal</keyword>
<evidence type="ECO:0000256" key="2">
    <source>
        <dbReference type="SAM" id="SignalP"/>
    </source>
</evidence>
<feature type="region of interest" description="Disordered" evidence="1">
    <location>
        <begin position="70"/>
        <end position="104"/>
    </location>
</feature>
<dbReference type="Proteomes" id="UP000521943">
    <property type="component" value="Unassembled WGS sequence"/>
</dbReference>
<comment type="caution">
    <text evidence="3">The sequence shown here is derived from an EMBL/GenBank/DDBJ whole genome shotgun (WGS) entry which is preliminary data.</text>
</comment>
<organism evidence="3 4">
    <name type="scientific">Ephemerocybe angulata</name>
    <dbReference type="NCBI Taxonomy" id="980116"/>
    <lineage>
        <taxon>Eukaryota</taxon>
        <taxon>Fungi</taxon>
        <taxon>Dikarya</taxon>
        <taxon>Basidiomycota</taxon>
        <taxon>Agaricomycotina</taxon>
        <taxon>Agaricomycetes</taxon>
        <taxon>Agaricomycetidae</taxon>
        <taxon>Agaricales</taxon>
        <taxon>Agaricineae</taxon>
        <taxon>Psathyrellaceae</taxon>
        <taxon>Ephemerocybe</taxon>
    </lineage>
</organism>
<evidence type="ECO:0000313" key="4">
    <source>
        <dbReference type="Proteomes" id="UP000521943"/>
    </source>
</evidence>
<reference evidence="3 4" key="1">
    <citation type="submission" date="2020-07" db="EMBL/GenBank/DDBJ databases">
        <title>Comparative genomics of pyrophilous fungi reveals a link between fire events and developmental genes.</title>
        <authorList>
            <consortium name="DOE Joint Genome Institute"/>
            <person name="Steindorff A.S."/>
            <person name="Carver A."/>
            <person name="Calhoun S."/>
            <person name="Stillman K."/>
            <person name="Liu H."/>
            <person name="Lipzen A."/>
            <person name="Pangilinan J."/>
            <person name="Labutti K."/>
            <person name="Bruns T.D."/>
            <person name="Grigoriev I.V."/>
        </authorList>
    </citation>
    <scope>NUCLEOTIDE SEQUENCE [LARGE SCALE GENOMIC DNA]</scope>
    <source>
        <strain evidence="3 4">CBS 144469</strain>
    </source>
</reference>
<feature type="chain" id="PRO_5034224806" evidence="2">
    <location>
        <begin position="24"/>
        <end position="214"/>
    </location>
</feature>
<protein>
    <submittedName>
        <fullName evidence="3">Uncharacterized protein</fullName>
    </submittedName>
</protein>
<accession>A0A8H6LYI6</accession>
<sequence length="214" mass="24179">MRYFMPFVSLVAYTIFAGVAVSAAVVPTTEEELQAAVKLPECMRRCLLGREELMPRWDFVGIKAKTRCVKESGSRANTEQRRSSPNHHGITTGQLRGPIRRQGSAVHRRMDTIVLRDTWAPPFRAIAARSFSARASMPHYHLSITASRRGNVLRRVDGFSDKRPTSAPEWETSDPCTSHTRLGVQNLFPFTRVCVPAPNRISAMWDIRRLDTDL</sequence>
<feature type="signal peptide" evidence="2">
    <location>
        <begin position="1"/>
        <end position="23"/>
    </location>
</feature>
<gene>
    <name evidence="3" type="ORF">DFP72DRAFT_1143929</name>
</gene>
<keyword evidence="4" id="KW-1185">Reference proteome</keyword>